<dbReference type="EMBL" id="JAPUUL010000594">
    <property type="protein sequence ID" value="KAJ8130051.1"/>
    <property type="molecule type" value="Genomic_DNA"/>
</dbReference>
<proteinExistence type="predicted"/>
<dbReference type="Proteomes" id="UP001153332">
    <property type="component" value="Unassembled WGS sequence"/>
</dbReference>
<protein>
    <submittedName>
        <fullName evidence="1">Uncharacterized protein</fullName>
    </submittedName>
</protein>
<organism evidence="1 2">
    <name type="scientific">Lasiodiplodia mahajangana</name>
    <dbReference type="NCBI Taxonomy" id="1108764"/>
    <lineage>
        <taxon>Eukaryota</taxon>
        <taxon>Fungi</taxon>
        <taxon>Dikarya</taxon>
        <taxon>Ascomycota</taxon>
        <taxon>Pezizomycotina</taxon>
        <taxon>Dothideomycetes</taxon>
        <taxon>Dothideomycetes incertae sedis</taxon>
        <taxon>Botryosphaeriales</taxon>
        <taxon>Botryosphaeriaceae</taxon>
        <taxon>Lasiodiplodia</taxon>
    </lineage>
</organism>
<accession>A0ACC2JRK1</accession>
<keyword evidence="2" id="KW-1185">Reference proteome</keyword>
<comment type="caution">
    <text evidence="1">The sequence shown here is derived from an EMBL/GenBank/DDBJ whole genome shotgun (WGS) entry which is preliminary data.</text>
</comment>
<reference evidence="1" key="1">
    <citation type="submission" date="2022-12" db="EMBL/GenBank/DDBJ databases">
        <title>Genome Sequence of Lasiodiplodia mahajangana.</title>
        <authorList>
            <person name="Buettner E."/>
        </authorList>
    </citation>
    <scope>NUCLEOTIDE SEQUENCE</scope>
    <source>
        <strain evidence="1">VT137</strain>
    </source>
</reference>
<gene>
    <name evidence="1" type="ORF">O1611_g3581</name>
</gene>
<evidence type="ECO:0000313" key="1">
    <source>
        <dbReference type="EMBL" id="KAJ8130051.1"/>
    </source>
</evidence>
<evidence type="ECO:0000313" key="2">
    <source>
        <dbReference type="Proteomes" id="UP001153332"/>
    </source>
</evidence>
<name>A0ACC2JRK1_9PEZI</name>
<sequence>MAEYLTLITFSIGVWALYATSLIIYRLYFSPIAQIPGSKLAAATAWYETYFDVVQGGQFVFKIEQWHQKYGPIIRINPWEVHISDPDYYDIMYATRSKHSKFEPWTKRMGLNGSTFETVSHSEHTRRRQAVAPFFTRQRVLDYLPYIQKCVDTLCEHIEREYSHRKKPLILENAYSALTSEVIVYYSFALSYNFLDLPDFKSPFNDAARKVALGVHAGGHFPWLLWLQKSMPLSWIGFLNPDLKHVLEFHEELRSRIRRILAAREAGTSYEPSVYPTVFSDLLDSNLRPEEKTVDLFFAEAGVIIDRLQKELREAIPDPISAPPPLAELEKLPYLYGVVQESLRMSFGVTQRLLRVNPHTPLQYGSYVIPPGTVFGMSSYLQHRDPRIFPDPDEFRPERWLGDATTAGGYPLAKYMVPFGKGPRMCLGMNLAMAELYLTFAHVFSRFDMEVFETKRDAVDMGADYFIPIPKNRDGVRVLVN</sequence>